<dbReference type="Pfam" id="PF04672">
    <property type="entry name" value="Methyltransf_19"/>
    <property type="match status" value="1"/>
</dbReference>
<organism evidence="1 2">
    <name type="scientific">Trebonia kvetii</name>
    <dbReference type="NCBI Taxonomy" id="2480626"/>
    <lineage>
        <taxon>Bacteria</taxon>
        <taxon>Bacillati</taxon>
        <taxon>Actinomycetota</taxon>
        <taxon>Actinomycetes</taxon>
        <taxon>Streptosporangiales</taxon>
        <taxon>Treboniaceae</taxon>
        <taxon>Trebonia</taxon>
    </lineage>
</organism>
<dbReference type="InterPro" id="IPR029063">
    <property type="entry name" value="SAM-dependent_MTases_sf"/>
</dbReference>
<evidence type="ECO:0000313" key="1">
    <source>
        <dbReference type="EMBL" id="TVY99680.1"/>
    </source>
</evidence>
<dbReference type="GO" id="GO:0032259">
    <property type="term" value="P:methylation"/>
    <property type="evidence" value="ECO:0007669"/>
    <property type="project" value="UniProtKB-KW"/>
</dbReference>
<keyword evidence="2" id="KW-1185">Reference proteome</keyword>
<dbReference type="InterPro" id="IPR006764">
    <property type="entry name" value="SAM_dep_MeTrfase_SAV2177_type"/>
</dbReference>
<dbReference type="EMBL" id="RPFW01000012">
    <property type="protein sequence ID" value="TVY99680.1"/>
    <property type="molecule type" value="Genomic_DNA"/>
</dbReference>
<dbReference type="PIRSF" id="PIRSF017393">
    <property type="entry name" value="MTase_SAV2177"/>
    <property type="match status" value="1"/>
</dbReference>
<keyword evidence="1" id="KW-0808">Transferase</keyword>
<gene>
    <name evidence="1" type="ORF">EAS64_41235</name>
</gene>
<dbReference type="RefSeq" id="WP_145862165.1">
    <property type="nucleotide sequence ID" value="NZ_RPFW01000012.1"/>
</dbReference>
<sequence length="302" mass="32960">MFRVGLGKAGLFTDSRDMVMAWHSRFTGFEMGAGMSRSQPTMPDFGVPSPARMYDYYLGGKDHFPADREAAERVIAAYPQARTLALANRRFLERAVKFLAGKGIRQFIDLGTGLPTSPNVHEVAQGIQQDARVVYVDNDPVVTVHGRALCGQDDGVTVIDGDIRQPEAVFTNSQLTDRIDLSQPVALLCVAVLHFITEDEQPRKIVAALQRQMVPGSYLVISHVATDGADKTIIDEITDAYLGATSPVVPRAGSAIRDLFNELDLAAPGLTDVARWRCTTPAKTGQIRVLGGVGRKRLRTRP</sequence>
<reference evidence="1 2" key="1">
    <citation type="submission" date="2018-11" db="EMBL/GenBank/DDBJ databases">
        <title>Trebonia kvetii gen.nov., sp.nov., a novel acidophilic actinobacterium, and proposal of the new actinobacterial family Treboniaceae fam. nov.</title>
        <authorList>
            <person name="Rapoport D."/>
            <person name="Sagova-Mareckova M."/>
            <person name="Sedlacek I."/>
            <person name="Provaznik J."/>
            <person name="Kralova S."/>
            <person name="Pavlinic D."/>
            <person name="Benes V."/>
            <person name="Kopecky J."/>
        </authorList>
    </citation>
    <scope>NUCLEOTIDE SEQUENCE [LARGE SCALE GENOMIC DNA]</scope>
    <source>
        <strain evidence="1 2">15Tr583</strain>
    </source>
</reference>
<keyword evidence="1" id="KW-0489">Methyltransferase</keyword>
<dbReference type="OrthoDB" id="3216820at2"/>
<protein>
    <submittedName>
        <fullName evidence="1">SAM-dependent methyltransferase</fullName>
    </submittedName>
</protein>
<dbReference type="Proteomes" id="UP000460272">
    <property type="component" value="Unassembled WGS sequence"/>
</dbReference>
<proteinExistence type="predicted"/>
<dbReference type="Gene3D" id="3.40.50.150">
    <property type="entry name" value="Vaccinia Virus protein VP39"/>
    <property type="match status" value="1"/>
</dbReference>
<comment type="caution">
    <text evidence="1">The sequence shown here is derived from an EMBL/GenBank/DDBJ whole genome shotgun (WGS) entry which is preliminary data.</text>
</comment>
<dbReference type="AlphaFoldDB" id="A0A6P2BR26"/>
<dbReference type="SUPFAM" id="SSF53335">
    <property type="entry name" value="S-adenosyl-L-methionine-dependent methyltransferases"/>
    <property type="match status" value="1"/>
</dbReference>
<accession>A0A6P2BR26</accession>
<dbReference type="GO" id="GO:0008168">
    <property type="term" value="F:methyltransferase activity"/>
    <property type="evidence" value="ECO:0007669"/>
    <property type="project" value="UniProtKB-KW"/>
</dbReference>
<evidence type="ECO:0000313" key="2">
    <source>
        <dbReference type="Proteomes" id="UP000460272"/>
    </source>
</evidence>
<name>A0A6P2BR26_9ACTN</name>